<dbReference type="InterPro" id="IPR046659">
    <property type="entry name" value="DUF6768"/>
</dbReference>
<feature type="transmembrane region" description="Helical" evidence="1">
    <location>
        <begin position="41"/>
        <end position="62"/>
    </location>
</feature>
<feature type="transmembrane region" description="Helical" evidence="1">
    <location>
        <begin position="74"/>
        <end position="96"/>
    </location>
</feature>
<accession>A0A927FAD0</accession>
<reference evidence="2" key="1">
    <citation type="submission" date="2020-09" db="EMBL/GenBank/DDBJ databases">
        <title>Pelagicoccus enzymogenes sp. nov. with an EPS production, isolated from marine sediment.</title>
        <authorList>
            <person name="Feng X."/>
        </authorList>
    </citation>
    <scope>NUCLEOTIDE SEQUENCE</scope>
    <source>
        <strain evidence="2">NFK12</strain>
    </source>
</reference>
<proteinExistence type="predicted"/>
<evidence type="ECO:0000313" key="3">
    <source>
        <dbReference type="Proteomes" id="UP000622317"/>
    </source>
</evidence>
<dbReference type="EMBL" id="JACYFG010000040">
    <property type="protein sequence ID" value="MBD5781312.1"/>
    <property type="molecule type" value="Genomic_DNA"/>
</dbReference>
<protein>
    <submittedName>
        <fullName evidence="2">Uncharacterized protein</fullName>
    </submittedName>
</protein>
<gene>
    <name evidence="2" type="ORF">IEN85_17560</name>
</gene>
<keyword evidence="1" id="KW-0472">Membrane</keyword>
<sequence length="123" mass="14146">MNDLDEKIRKALAGTREGEELFVEQGLMAEAVAPFRGKRRWVNVVGLCYGFAGFAIALWGGVRFFEAEDTRAQILWAVVCLIGILLNAFLKVFFWMEMHTNRVLREVKRVELLLVKKRSERQG</sequence>
<dbReference type="Pfam" id="PF20556">
    <property type="entry name" value="DUF6768"/>
    <property type="match status" value="1"/>
</dbReference>
<keyword evidence="1" id="KW-1133">Transmembrane helix</keyword>
<name>A0A927FAD0_9BACT</name>
<keyword evidence="3" id="KW-1185">Reference proteome</keyword>
<dbReference type="Proteomes" id="UP000622317">
    <property type="component" value="Unassembled WGS sequence"/>
</dbReference>
<dbReference type="AlphaFoldDB" id="A0A927FAD0"/>
<evidence type="ECO:0000256" key="1">
    <source>
        <dbReference type="SAM" id="Phobius"/>
    </source>
</evidence>
<dbReference type="RefSeq" id="WP_191618410.1">
    <property type="nucleotide sequence ID" value="NZ_JACYFG010000040.1"/>
</dbReference>
<evidence type="ECO:0000313" key="2">
    <source>
        <dbReference type="EMBL" id="MBD5781312.1"/>
    </source>
</evidence>
<organism evidence="2 3">
    <name type="scientific">Pelagicoccus enzymogenes</name>
    <dbReference type="NCBI Taxonomy" id="2773457"/>
    <lineage>
        <taxon>Bacteria</taxon>
        <taxon>Pseudomonadati</taxon>
        <taxon>Verrucomicrobiota</taxon>
        <taxon>Opitutia</taxon>
        <taxon>Puniceicoccales</taxon>
        <taxon>Pelagicoccaceae</taxon>
        <taxon>Pelagicoccus</taxon>
    </lineage>
</organism>
<keyword evidence="1" id="KW-0812">Transmembrane</keyword>
<comment type="caution">
    <text evidence="2">The sequence shown here is derived from an EMBL/GenBank/DDBJ whole genome shotgun (WGS) entry which is preliminary data.</text>
</comment>